<evidence type="ECO:0000256" key="4">
    <source>
        <dbReference type="ARBA" id="ARBA00022679"/>
    </source>
</evidence>
<evidence type="ECO:0000259" key="11">
    <source>
        <dbReference type="SMART" id="SM00387"/>
    </source>
</evidence>
<gene>
    <name evidence="12" type="ORF">ACFQKB_40855</name>
</gene>
<comment type="catalytic activity">
    <reaction evidence="1">
        <text>ATP + protein L-histidine = ADP + protein N-phospho-L-histidine.</text>
        <dbReference type="EC" id="2.7.13.3"/>
    </reaction>
</comment>
<feature type="transmembrane region" description="Helical" evidence="10">
    <location>
        <begin position="42"/>
        <end position="60"/>
    </location>
</feature>
<dbReference type="Gene3D" id="1.20.5.1930">
    <property type="match status" value="1"/>
</dbReference>
<feature type="transmembrane region" description="Helical" evidence="10">
    <location>
        <begin position="67"/>
        <end position="85"/>
    </location>
</feature>
<dbReference type="InterPro" id="IPR003594">
    <property type="entry name" value="HATPase_dom"/>
</dbReference>
<dbReference type="RefSeq" id="WP_160822996.1">
    <property type="nucleotide sequence ID" value="NZ_JBHSXS010000049.1"/>
</dbReference>
<dbReference type="Proteomes" id="UP001596380">
    <property type="component" value="Unassembled WGS sequence"/>
</dbReference>
<feature type="compositionally biased region" description="Gly residues" evidence="9">
    <location>
        <begin position="261"/>
        <end position="276"/>
    </location>
</feature>
<comment type="caution">
    <text evidence="12">The sequence shown here is derived from an EMBL/GenBank/DDBJ whole genome shotgun (WGS) entry which is preliminary data.</text>
</comment>
<organism evidence="12 13">
    <name type="scientific">Actinomadura yumaensis</name>
    <dbReference type="NCBI Taxonomy" id="111807"/>
    <lineage>
        <taxon>Bacteria</taxon>
        <taxon>Bacillati</taxon>
        <taxon>Actinomycetota</taxon>
        <taxon>Actinomycetes</taxon>
        <taxon>Streptosporangiales</taxon>
        <taxon>Thermomonosporaceae</taxon>
        <taxon>Actinomadura</taxon>
    </lineage>
</organism>
<dbReference type="Pfam" id="PF07730">
    <property type="entry name" value="HisKA_3"/>
    <property type="match status" value="1"/>
</dbReference>
<dbReference type="Gene3D" id="3.30.565.10">
    <property type="entry name" value="Histidine kinase-like ATPase, C-terminal domain"/>
    <property type="match status" value="1"/>
</dbReference>
<protein>
    <recommendedName>
        <fullName evidence="2">histidine kinase</fullName>
        <ecNumber evidence="2">2.7.13.3</ecNumber>
    </recommendedName>
</protein>
<feature type="domain" description="Histidine kinase/HSP90-like ATPase" evidence="11">
    <location>
        <begin position="313"/>
        <end position="407"/>
    </location>
</feature>
<dbReference type="EMBL" id="JBHSXS010000049">
    <property type="protein sequence ID" value="MFC6886167.1"/>
    <property type="molecule type" value="Genomic_DNA"/>
</dbReference>
<feature type="transmembrane region" description="Helical" evidence="10">
    <location>
        <begin position="91"/>
        <end position="110"/>
    </location>
</feature>
<evidence type="ECO:0000256" key="3">
    <source>
        <dbReference type="ARBA" id="ARBA00022553"/>
    </source>
</evidence>
<evidence type="ECO:0000256" key="6">
    <source>
        <dbReference type="ARBA" id="ARBA00022777"/>
    </source>
</evidence>
<dbReference type="InterPro" id="IPR036890">
    <property type="entry name" value="HATPase_C_sf"/>
</dbReference>
<keyword evidence="3" id="KW-0597">Phosphoprotein</keyword>
<dbReference type="Pfam" id="PF02518">
    <property type="entry name" value="HATPase_c"/>
    <property type="match status" value="1"/>
</dbReference>
<feature type="transmembrane region" description="Helical" evidence="10">
    <location>
        <begin position="139"/>
        <end position="161"/>
    </location>
</feature>
<feature type="transmembrane region" description="Helical" evidence="10">
    <location>
        <begin position="117"/>
        <end position="133"/>
    </location>
</feature>
<name>A0ABW2CXI2_9ACTN</name>
<dbReference type="GO" id="GO:0016301">
    <property type="term" value="F:kinase activity"/>
    <property type="evidence" value="ECO:0007669"/>
    <property type="project" value="UniProtKB-KW"/>
</dbReference>
<keyword evidence="6 12" id="KW-0418">Kinase</keyword>
<keyword evidence="10" id="KW-1133">Transmembrane helix</keyword>
<dbReference type="InterPro" id="IPR011712">
    <property type="entry name" value="Sig_transdc_His_kin_sub3_dim/P"/>
</dbReference>
<keyword evidence="10" id="KW-0812">Transmembrane</keyword>
<dbReference type="PANTHER" id="PTHR24421">
    <property type="entry name" value="NITRATE/NITRITE SENSOR PROTEIN NARX-RELATED"/>
    <property type="match status" value="1"/>
</dbReference>
<evidence type="ECO:0000256" key="8">
    <source>
        <dbReference type="ARBA" id="ARBA00023012"/>
    </source>
</evidence>
<sequence>MGEAGAGLDRIHTAGGCLARVVYVGLACLYLLAVLLTGLDSGFELCMILVALVVTAGAMAVRHLTGWAIAVAAVSGLITLFIALASPDFQGMSVVVEIGGLLVLIARVVWKTPRDRLVPVAVALTATLMALPFRASTIAAVLFTAPLGVLAAVAIGVGLYLRAVDARRSRTLAAARRDERLELARDLHDFVAHHVTGIVVQAQAARFAAQSGAGQSPEQLDRMFGGIEKAGTEALTSMRRMVGLLRDAQDAGAADGDAGRAPGGQGPGGDGPGGDGAPRPVGGLARVEEVVAAFSHPPATLSLSPGLGDLPPEVTTSVHRVVQESLTNARKHAADSTAVHVSVTRLADGSVEVAVRDDGQGRSRRLPSSGFGLAGLRERIDAVGGLLRAGPRPEGGWEVVAVLPVRDA</sequence>
<evidence type="ECO:0000256" key="9">
    <source>
        <dbReference type="SAM" id="MobiDB-lite"/>
    </source>
</evidence>
<evidence type="ECO:0000256" key="7">
    <source>
        <dbReference type="ARBA" id="ARBA00022840"/>
    </source>
</evidence>
<keyword evidence="5" id="KW-0547">Nucleotide-binding</keyword>
<keyword evidence="13" id="KW-1185">Reference proteome</keyword>
<dbReference type="PANTHER" id="PTHR24421:SF10">
    <property type="entry name" value="NITRATE_NITRITE SENSOR PROTEIN NARQ"/>
    <property type="match status" value="1"/>
</dbReference>
<dbReference type="EC" id="2.7.13.3" evidence="2"/>
<dbReference type="SMART" id="SM00387">
    <property type="entry name" value="HATPase_c"/>
    <property type="match status" value="1"/>
</dbReference>
<keyword evidence="7" id="KW-0067">ATP-binding</keyword>
<evidence type="ECO:0000313" key="13">
    <source>
        <dbReference type="Proteomes" id="UP001596380"/>
    </source>
</evidence>
<dbReference type="CDD" id="cd16917">
    <property type="entry name" value="HATPase_UhpB-NarQ-NarX-like"/>
    <property type="match status" value="1"/>
</dbReference>
<feature type="transmembrane region" description="Helical" evidence="10">
    <location>
        <begin position="17"/>
        <end position="36"/>
    </location>
</feature>
<evidence type="ECO:0000256" key="5">
    <source>
        <dbReference type="ARBA" id="ARBA00022741"/>
    </source>
</evidence>
<evidence type="ECO:0000256" key="10">
    <source>
        <dbReference type="SAM" id="Phobius"/>
    </source>
</evidence>
<feature type="region of interest" description="Disordered" evidence="9">
    <location>
        <begin position="250"/>
        <end position="282"/>
    </location>
</feature>
<keyword evidence="4" id="KW-0808">Transferase</keyword>
<proteinExistence type="predicted"/>
<evidence type="ECO:0000313" key="12">
    <source>
        <dbReference type="EMBL" id="MFC6886167.1"/>
    </source>
</evidence>
<evidence type="ECO:0000256" key="2">
    <source>
        <dbReference type="ARBA" id="ARBA00012438"/>
    </source>
</evidence>
<keyword evidence="8" id="KW-0902">Two-component regulatory system</keyword>
<evidence type="ECO:0000256" key="1">
    <source>
        <dbReference type="ARBA" id="ARBA00000085"/>
    </source>
</evidence>
<keyword evidence="10" id="KW-0472">Membrane</keyword>
<dbReference type="SUPFAM" id="SSF55874">
    <property type="entry name" value="ATPase domain of HSP90 chaperone/DNA topoisomerase II/histidine kinase"/>
    <property type="match status" value="1"/>
</dbReference>
<dbReference type="InterPro" id="IPR050482">
    <property type="entry name" value="Sensor_HK_TwoCompSys"/>
</dbReference>
<reference evidence="13" key="1">
    <citation type="journal article" date="2019" name="Int. J. Syst. Evol. Microbiol.">
        <title>The Global Catalogue of Microorganisms (GCM) 10K type strain sequencing project: providing services to taxonomists for standard genome sequencing and annotation.</title>
        <authorList>
            <consortium name="The Broad Institute Genomics Platform"/>
            <consortium name="The Broad Institute Genome Sequencing Center for Infectious Disease"/>
            <person name="Wu L."/>
            <person name="Ma J."/>
        </authorList>
    </citation>
    <scope>NUCLEOTIDE SEQUENCE [LARGE SCALE GENOMIC DNA]</scope>
    <source>
        <strain evidence="13">JCM 3369</strain>
    </source>
</reference>
<accession>A0ABW2CXI2</accession>
<feature type="compositionally biased region" description="Low complexity" evidence="9">
    <location>
        <begin position="250"/>
        <end position="260"/>
    </location>
</feature>